<dbReference type="Proteomes" id="UP000620874">
    <property type="component" value="Unassembled WGS sequence"/>
</dbReference>
<dbReference type="RefSeq" id="WP_022039374.1">
    <property type="nucleotide sequence ID" value="NZ_JACSPP010000017.1"/>
</dbReference>
<proteinExistence type="predicted"/>
<comment type="caution">
    <text evidence="2">The sequence shown here is derived from an EMBL/GenBank/DDBJ whole genome shotgun (WGS) entry which is preliminary data.</text>
</comment>
<dbReference type="InterPro" id="IPR036390">
    <property type="entry name" value="WH_DNA-bd_sf"/>
</dbReference>
<dbReference type="EMBL" id="JACSPP010000017">
    <property type="protein sequence ID" value="MBD8040280.1"/>
    <property type="molecule type" value="Genomic_DNA"/>
</dbReference>
<organism evidence="2 3">
    <name type="scientific">Phocaeicola intestinalis</name>
    <dbReference type="NCBI Taxonomy" id="2762212"/>
    <lineage>
        <taxon>Bacteria</taxon>
        <taxon>Pseudomonadati</taxon>
        <taxon>Bacteroidota</taxon>
        <taxon>Bacteroidia</taxon>
        <taxon>Bacteroidales</taxon>
        <taxon>Bacteroidaceae</taxon>
        <taxon>Phocaeicola</taxon>
    </lineage>
</organism>
<dbReference type="CDD" id="cd00090">
    <property type="entry name" value="HTH_ARSR"/>
    <property type="match status" value="1"/>
</dbReference>
<dbReference type="SUPFAM" id="SSF46785">
    <property type="entry name" value="Winged helix' DNA-binding domain"/>
    <property type="match status" value="1"/>
</dbReference>
<sequence length="121" mass="14049">MNVDNVKSQMRKGMLEYCILLLLHREPLYASDIIQNLKEAKLIVVEGTLYPLLTRLKNDNLLSYEWVESTQGPPRKYYRLTSEGEEFLKGLETAWDELAATVNHLRTKLITCKDNEKDTDC</sequence>
<evidence type="ECO:0000313" key="3">
    <source>
        <dbReference type="Proteomes" id="UP000620874"/>
    </source>
</evidence>
<keyword evidence="3" id="KW-1185">Reference proteome</keyword>
<dbReference type="PANTHER" id="PTHR33169:SF14">
    <property type="entry name" value="TRANSCRIPTIONAL REGULATOR RV3488"/>
    <property type="match status" value="1"/>
</dbReference>
<dbReference type="PANTHER" id="PTHR33169">
    <property type="entry name" value="PADR-FAMILY TRANSCRIPTIONAL REGULATOR"/>
    <property type="match status" value="1"/>
</dbReference>
<evidence type="ECO:0000259" key="1">
    <source>
        <dbReference type="Pfam" id="PF03551"/>
    </source>
</evidence>
<name>A0ABR8Y7V3_9BACT</name>
<dbReference type="InterPro" id="IPR011991">
    <property type="entry name" value="ArsR-like_HTH"/>
</dbReference>
<dbReference type="Gene3D" id="1.10.10.10">
    <property type="entry name" value="Winged helix-like DNA-binding domain superfamily/Winged helix DNA-binding domain"/>
    <property type="match status" value="1"/>
</dbReference>
<accession>A0ABR8Y7V3</accession>
<gene>
    <name evidence="2" type="ORF">H9625_07445</name>
</gene>
<dbReference type="InterPro" id="IPR052509">
    <property type="entry name" value="Metal_resp_DNA-bind_regulator"/>
</dbReference>
<dbReference type="InterPro" id="IPR005149">
    <property type="entry name" value="Tscrpt_reg_PadR_N"/>
</dbReference>
<dbReference type="Pfam" id="PF03551">
    <property type="entry name" value="PadR"/>
    <property type="match status" value="1"/>
</dbReference>
<feature type="domain" description="Transcription regulator PadR N-terminal" evidence="1">
    <location>
        <begin position="19"/>
        <end position="89"/>
    </location>
</feature>
<dbReference type="InterPro" id="IPR036388">
    <property type="entry name" value="WH-like_DNA-bd_sf"/>
</dbReference>
<reference evidence="2 3" key="1">
    <citation type="submission" date="2020-08" db="EMBL/GenBank/DDBJ databases">
        <title>A Genomic Blueprint of the Chicken Gut Microbiome.</title>
        <authorList>
            <person name="Gilroy R."/>
            <person name="Ravi A."/>
            <person name="Getino M."/>
            <person name="Pursley I."/>
            <person name="Horton D.L."/>
            <person name="Alikhan N.-F."/>
            <person name="Baker D."/>
            <person name="Gharbi K."/>
            <person name="Hall N."/>
            <person name="Watson M."/>
            <person name="Adriaenssens E.M."/>
            <person name="Foster-Nyarko E."/>
            <person name="Jarju S."/>
            <person name="Secka A."/>
            <person name="Antonio M."/>
            <person name="Oren A."/>
            <person name="Chaudhuri R."/>
            <person name="La Ragione R.M."/>
            <person name="Hildebrand F."/>
            <person name="Pallen M.J."/>
        </authorList>
    </citation>
    <scope>NUCLEOTIDE SEQUENCE [LARGE SCALE GENOMIC DNA]</scope>
    <source>
        <strain evidence="2 3">Sa1CVN1</strain>
    </source>
</reference>
<evidence type="ECO:0000313" key="2">
    <source>
        <dbReference type="EMBL" id="MBD8040280.1"/>
    </source>
</evidence>
<protein>
    <submittedName>
        <fullName evidence="2">PadR family transcriptional regulator</fullName>
    </submittedName>
</protein>